<organism evidence="4 5">
    <name type="scientific">Putridiphycobacter roseus</name>
    <dbReference type="NCBI Taxonomy" id="2219161"/>
    <lineage>
        <taxon>Bacteria</taxon>
        <taxon>Pseudomonadati</taxon>
        <taxon>Bacteroidota</taxon>
        <taxon>Flavobacteriia</taxon>
        <taxon>Flavobacteriales</taxon>
        <taxon>Crocinitomicaceae</taxon>
        <taxon>Putridiphycobacter</taxon>
    </lineage>
</organism>
<dbReference type="EMBL" id="QKSB01000001">
    <property type="protein sequence ID" value="PZE18850.1"/>
    <property type="molecule type" value="Genomic_DNA"/>
</dbReference>
<keyword evidence="1 2" id="KW-0732">Signal</keyword>
<evidence type="ECO:0000256" key="2">
    <source>
        <dbReference type="SAM" id="SignalP"/>
    </source>
</evidence>
<feature type="domain" description="Secretion system C-terminal sorting" evidence="3">
    <location>
        <begin position="84"/>
        <end position="149"/>
    </location>
</feature>
<keyword evidence="5" id="KW-1185">Reference proteome</keyword>
<dbReference type="OrthoDB" id="657352at2"/>
<comment type="caution">
    <text evidence="4">The sequence shown here is derived from an EMBL/GenBank/DDBJ whole genome shotgun (WGS) entry which is preliminary data.</text>
</comment>
<sequence>MVKKLVLITALSSRIAFCQSNTVACGGEASGSGGTVSYSVGQIDYMTVDNNSEVITQGVQQPAEIFDIDVNSADSYQTSINAVVFPNPSSKLIHLKISDYDIDGLYYRLYNFQGKIVLEAKLNTDQTSINLENLSAGSYYLNIQKEGQILKNFKLIKH</sequence>
<evidence type="ECO:0000313" key="5">
    <source>
        <dbReference type="Proteomes" id="UP000249248"/>
    </source>
</evidence>
<evidence type="ECO:0000259" key="3">
    <source>
        <dbReference type="Pfam" id="PF18962"/>
    </source>
</evidence>
<gene>
    <name evidence="4" type="ORF">DNU06_03195</name>
</gene>
<dbReference type="AlphaFoldDB" id="A0A2W1N5I4"/>
<dbReference type="NCBIfam" id="TIGR04183">
    <property type="entry name" value="Por_Secre_tail"/>
    <property type="match status" value="1"/>
</dbReference>
<evidence type="ECO:0000256" key="1">
    <source>
        <dbReference type="ARBA" id="ARBA00022729"/>
    </source>
</evidence>
<dbReference type="Proteomes" id="UP000249248">
    <property type="component" value="Unassembled WGS sequence"/>
</dbReference>
<dbReference type="Pfam" id="PF18962">
    <property type="entry name" value="Por_Secre_tail"/>
    <property type="match status" value="1"/>
</dbReference>
<dbReference type="RefSeq" id="WP_111061752.1">
    <property type="nucleotide sequence ID" value="NZ_JBHUCU010000007.1"/>
</dbReference>
<feature type="signal peptide" evidence="2">
    <location>
        <begin position="1"/>
        <end position="18"/>
    </location>
</feature>
<evidence type="ECO:0000313" key="4">
    <source>
        <dbReference type="EMBL" id="PZE18850.1"/>
    </source>
</evidence>
<accession>A0A2W1N5I4</accession>
<reference evidence="4 5" key="1">
    <citation type="submission" date="2018-06" db="EMBL/GenBank/DDBJ databases">
        <title>The draft genome sequence of Crocinitomix sp. SM1701.</title>
        <authorList>
            <person name="Zhang X."/>
        </authorList>
    </citation>
    <scope>NUCLEOTIDE SEQUENCE [LARGE SCALE GENOMIC DNA]</scope>
    <source>
        <strain evidence="4 5">SM1701</strain>
    </source>
</reference>
<name>A0A2W1N5I4_9FLAO</name>
<dbReference type="InterPro" id="IPR026444">
    <property type="entry name" value="Secre_tail"/>
</dbReference>
<protein>
    <recommendedName>
        <fullName evidence="3">Secretion system C-terminal sorting domain-containing protein</fullName>
    </recommendedName>
</protein>
<proteinExistence type="predicted"/>
<feature type="chain" id="PRO_5016137302" description="Secretion system C-terminal sorting domain-containing protein" evidence="2">
    <location>
        <begin position="19"/>
        <end position="158"/>
    </location>
</feature>